<evidence type="ECO:0000313" key="6">
    <source>
        <dbReference type="EMBL" id="SEQ10798.1"/>
    </source>
</evidence>
<keyword evidence="7" id="KW-1185">Reference proteome</keyword>
<dbReference type="EMBL" id="FOGC01000001">
    <property type="protein sequence ID" value="SEQ10798.1"/>
    <property type="molecule type" value="Genomic_DNA"/>
</dbReference>
<name>A0A1H9DDK9_9GAMM</name>
<sequence>MMSNMLANLSCLVLTVVVYYLNKRLYRRWRLLLLMPLVFTPLVLIILLLTTHISWENYIGDNHWLIWLLGPATLAFAIPVYENLGLIRRHWMSLGAGVLTAVVVAVLSSVWLARLFSLPEMVERSLSVRSITTPFALAAAKQVGGQPDLVALFVVITGVFGMAIGDFLFLRLMIKQSIAKGASLGAASHGAGTAKAYQLGPEEGVVSSLVMMLAGIMTVLLAPFIRLLF</sequence>
<protein>
    <submittedName>
        <fullName evidence="6">TIGR00659 family protein</fullName>
    </submittedName>
</protein>
<accession>A0A1H9DDK9</accession>
<feature type="transmembrane region" description="Helical" evidence="5">
    <location>
        <begin position="205"/>
        <end position="225"/>
    </location>
</feature>
<dbReference type="AlphaFoldDB" id="A0A1H9DDK9"/>
<evidence type="ECO:0000256" key="3">
    <source>
        <dbReference type="ARBA" id="ARBA00022989"/>
    </source>
</evidence>
<dbReference type="Proteomes" id="UP000242515">
    <property type="component" value="Unassembled WGS sequence"/>
</dbReference>
<feature type="transmembrane region" description="Helical" evidence="5">
    <location>
        <begin position="149"/>
        <end position="170"/>
    </location>
</feature>
<dbReference type="Pfam" id="PF04172">
    <property type="entry name" value="LrgB"/>
    <property type="match status" value="1"/>
</dbReference>
<dbReference type="InterPro" id="IPR007300">
    <property type="entry name" value="CidB/LrgB"/>
</dbReference>
<keyword evidence="3 5" id="KW-1133">Transmembrane helix</keyword>
<feature type="transmembrane region" description="Helical" evidence="5">
    <location>
        <begin position="64"/>
        <end position="81"/>
    </location>
</feature>
<evidence type="ECO:0000256" key="5">
    <source>
        <dbReference type="SAM" id="Phobius"/>
    </source>
</evidence>
<comment type="subcellular location">
    <subcellularLocation>
        <location evidence="1">Membrane</location>
        <topology evidence="1">Multi-pass membrane protein</topology>
    </subcellularLocation>
</comment>
<feature type="transmembrane region" description="Helical" evidence="5">
    <location>
        <begin position="6"/>
        <end position="22"/>
    </location>
</feature>
<evidence type="ECO:0000256" key="4">
    <source>
        <dbReference type="ARBA" id="ARBA00023136"/>
    </source>
</evidence>
<reference evidence="7" key="1">
    <citation type="submission" date="2016-10" db="EMBL/GenBank/DDBJ databases">
        <authorList>
            <person name="Varghese N."/>
            <person name="Submissions S."/>
        </authorList>
    </citation>
    <scope>NUCLEOTIDE SEQUENCE [LARGE SCALE GENOMIC DNA]</scope>
    <source>
        <strain evidence="7">8N4</strain>
    </source>
</reference>
<evidence type="ECO:0000313" key="7">
    <source>
        <dbReference type="Proteomes" id="UP000242515"/>
    </source>
</evidence>
<gene>
    <name evidence="6" type="ORF">SAMN05216522_101220</name>
</gene>
<proteinExistence type="predicted"/>
<dbReference type="STRING" id="988801.SAMN05216522_101220"/>
<dbReference type="PANTHER" id="PTHR30249">
    <property type="entry name" value="PUTATIVE SEROTONIN TRANSPORTER"/>
    <property type="match status" value="1"/>
</dbReference>
<dbReference type="GO" id="GO:0016020">
    <property type="term" value="C:membrane"/>
    <property type="evidence" value="ECO:0007669"/>
    <property type="project" value="UniProtKB-SubCell"/>
</dbReference>
<organism evidence="6 7">
    <name type="scientific">Rosenbergiella nectarea</name>
    <dbReference type="NCBI Taxonomy" id="988801"/>
    <lineage>
        <taxon>Bacteria</taxon>
        <taxon>Pseudomonadati</taxon>
        <taxon>Pseudomonadota</taxon>
        <taxon>Gammaproteobacteria</taxon>
        <taxon>Enterobacterales</taxon>
        <taxon>Erwiniaceae</taxon>
        <taxon>Rosenbergiella</taxon>
    </lineage>
</organism>
<keyword evidence="2 5" id="KW-0812">Transmembrane</keyword>
<evidence type="ECO:0000256" key="2">
    <source>
        <dbReference type="ARBA" id="ARBA00022692"/>
    </source>
</evidence>
<keyword evidence="4 5" id="KW-0472">Membrane</keyword>
<feature type="transmembrane region" description="Helical" evidence="5">
    <location>
        <begin position="31"/>
        <end position="52"/>
    </location>
</feature>
<evidence type="ECO:0000256" key="1">
    <source>
        <dbReference type="ARBA" id="ARBA00004141"/>
    </source>
</evidence>
<dbReference type="PANTHER" id="PTHR30249:SF16">
    <property type="entry name" value="INNER MEMBRANE PROTEIN"/>
    <property type="match status" value="1"/>
</dbReference>
<feature type="transmembrane region" description="Helical" evidence="5">
    <location>
        <begin position="93"/>
        <end position="113"/>
    </location>
</feature>